<dbReference type="InterPro" id="IPR044665">
    <property type="entry name" value="E_coli_cyclophilin_A-like"/>
</dbReference>
<keyword evidence="4 8" id="KW-0413">Isomerase</keyword>
<dbReference type="Proteomes" id="UP000247807">
    <property type="component" value="Unassembled WGS sequence"/>
</dbReference>
<reference evidence="8 9" key="1">
    <citation type="journal article" date="2018" name="Appl. Environ. Microbiol.">
        <title>Genome rearrangement shapes Prochlorococcus ecological adaptation.</title>
        <authorList>
            <person name="Yan W."/>
            <person name="Wei S."/>
            <person name="Wang Q."/>
            <person name="Xiao X."/>
            <person name="Zeng Q."/>
            <person name="Jiao N."/>
            <person name="Zhang R."/>
        </authorList>
    </citation>
    <scope>NUCLEOTIDE SEQUENCE [LARGE SCALE GENOMIC DNA]</scope>
    <source>
        <strain evidence="8 9">XMU1408</strain>
    </source>
</reference>
<name>A0A318R727_PROMR</name>
<dbReference type="AlphaFoldDB" id="A0A318R727"/>
<feature type="coiled-coil region" evidence="5">
    <location>
        <begin position="99"/>
        <end position="129"/>
    </location>
</feature>
<dbReference type="OrthoDB" id="9796864at2"/>
<evidence type="ECO:0000259" key="7">
    <source>
        <dbReference type="PROSITE" id="PS50072"/>
    </source>
</evidence>
<dbReference type="Pfam" id="PF21329">
    <property type="entry name" value="CYP38_PsbQ-like"/>
    <property type="match status" value="1"/>
</dbReference>
<sequence>MAKKICILALITILFSLSSPWVDPAIASLPNGNRQKDPYAILRNSLPIDQKELRELQNKLEDTSDDLRGSRWSAISKATSRSQFLVSNRKNQILDSIPEENKEKAMNLLTNLKEDLEELNQIANEKNKLSFLEIRQQSLKKIDDLESLLITNKFTYEIPSEYDNLPRLLGRANVEIKTSKGNMSAIIDGYNAPLTAGAFIDLSMKGFYDGLPINRAEEFFILQTGDPKGEEIGYVDPETNELRKIPLEIRTPNSKETLYGQTFEEVGLYTETPVLPFATLGTLGWAHSDSDLNDGSSQFFFFLYEAELNPAGRNLIDGRNAAFGYVIEGSEILNKLGVDDKILEIKVLNGSENLKLKA</sequence>
<protein>
    <recommendedName>
        <fullName evidence="1">peptidylprolyl isomerase</fullName>
        <ecNumber evidence="1">5.2.1.8</ecNumber>
    </recommendedName>
</protein>
<dbReference type="SUPFAM" id="SSF101112">
    <property type="entry name" value="Oxygen-evolving enhancer protein 3"/>
    <property type="match status" value="1"/>
</dbReference>
<keyword evidence="3" id="KW-0697">Rotamase</keyword>
<proteinExistence type="predicted"/>
<organism evidence="8 9">
    <name type="scientific">Prochlorococcus marinus XMU1408</name>
    <dbReference type="NCBI Taxonomy" id="2213228"/>
    <lineage>
        <taxon>Bacteria</taxon>
        <taxon>Bacillati</taxon>
        <taxon>Cyanobacteriota</taxon>
        <taxon>Cyanophyceae</taxon>
        <taxon>Synechococcales</taxon>
        <taxon>Prochlorococcaceae</taxon>
        <taxon>Prochlorococcus</taxon>
    </lineage>
</organism>
<keyword evidence="2" id="KW-0793">Thylakoid</keyword>
<dbReference type="EC" id="5.2.1.8" evidence="1"/>
<dbReference type="InterPro" id="IPR048563">
    <property type="entry name" value="CYP38_PsbQ-like"/>
</dbReference>
<gene>
    <name evidence="8" type="ORF">DNJ73_00125</name>
</gene>
<evidence type="ECO:0000313" key="9">
    <source>
        <dbReference type="Proteomes" id="UP000247807"/>
    </source>
</evidence>
<dbReference type="SUPFAM" id="SSF50891">
    <property type="entry name" value="Cyclophilin-like"/>
    <property type="match status" value="1"/>
</dbReference>
<feature type="signal peptide" evidence="6">
    <location>
        <begin position="1"/>
        <end position="21"/>
    </location>
</feature>
<dbReference type="GO" id="GO:0003755">
    <property type="term" value="F:peptidyl-prolyl cis-trans isomerase activity"/>
    <property type="evidence" value="ECO:0007669"/>
    <property type="project" value="UniProtKB-KW"/>
</dbReference>
<keyword evidence="6" id="KW-0732">Signal</keyword>
<dbReference type="InterPro" id="IPR023222">
    <property type="entry name" value="PsbQ-like_dom_sf"/>
</dbReference>
<dbReference type="InterPro" id="IPR002130">
    <property type="entry name" value="Cyclophilin-type_PPIase_dom"/>
</dbReference>
<evidence type="ECO:0000256" key="2">
    <source>
        <dbReference type="ARBA" id="ARBA00023078"/>
    </source>
</evidence>
<evidence type="ECO:0000256" key="4">
    <source>
        <dbReference type="ARBA" id="ARBA00023235"/>
    </source>
</evidence>
<evidence type="ECO:0000313" key="8">
    <source>
        <dbReference type="EMBL" id="PYE03631.1"/>
    </source>
</evidence>
<feature type="domain" description="PPIase cyclophilin-type" evidence="7">
    <location>
        <begin position="181"/>
        <end position="336"/>
    </location>
</feature>
<evidence type="ECO:0000256" key="1">
    <source>
        <dbReference type="ARBA" id="ARBA00013194"/>
    </source>
</evidence>
<dbReference type="PANTHER" id="PTHR43246">
    <property type="entry name" value="PEPTIDYL-PROLYL CIS-TRANS ISOMERASE CYP38, CHLOROPLASTIC"/>
    <property type="match status" value="1"/>
</dbReference>
<dbReference type="InterPro" id="IPR029000">
    <property type="entry name" value="Cyclophilin-like_dom_sf"/>
</dbReference>
<comment type="caution">
    <text evidence="8">The sequence shown here is derived from an EMBL/GenBank/DDBJ whole genome shotgun (WGS) entry which is preliminary data.</text>
</comment>
<dbReference type="RefSeq" id="WP_158465708.1">
    <property type="nucleotide sequence ID" value="NZ_QJUE01000001.1"/>
</dbReference>
<dbReference type="PROSITE" id="PS50072">
    <property type="entry name" value="CSA_PPIASE_2"/>
    <property type="match status" value="1"/>
</dbReference>
<evidence type="ECO:0000256" key="5">
    <source>
        <dbReference type="SAM" id="Coils"/>
    </source>
</evidence>
<evidence type="ECO:0000256" key="6">
    <source>
        <dbReference type="SAM" id="SignalP"/>
    </source>
</evidence>
<accession>A0A318R727</accession>
<dbReference type="Gene3D" id="2.40.100.10">
    <property type="entry name" value="Cyclophilin-like"/>
    <property type="match status" value="1"/>
</dbReference>
<keyword evidence="5" id="KW-0175">Coiled coil</keyword>
<feature type="chain" id="PRO_5016422672" description="peptidylprolyl isomerase" evidence="6">
    <location>
        <begin position="22"/>
        <end position="358"/>
    </location>
</feature>
<dbReference type="EMBL" id="QJUE01000001">
    <property type="protein sequence ID" value="PYE03631.1"/>
    <property type="molecule type" value="Genomic_DNA"/>
</dbReference>
<evidence type="ECO:0000256" key="3">
    <source>
        <dbReference type="ARBA" id="ARBA00023110"/>
    </source>
</evidence>
<dbReference type="CDD" id="cd01924">
    <property type="entry name" value="cyclophilin_TLP40_like"/>
    <property type="match status" value="1"/>
</dbReference>
<dbReference type="Gene3D" id="1.20.120.290">
    <property type="entry name" value="Oxygen-evolving enhancer protein 3 (PsbQ), four-helix up-down bundle"/>
    <property type="match status" value="1"/>
</dbReference>
<dbReference type="Pfam" id="PF00160">
    <property type="entry name" value="Pro_isomerase"/>
    <property type="match status" value="1"/>
</dbReference>